<dbReference type="PRINTS" id="PR00069">
    <property type="entry name" value="ALDKETRDTASE"/>
</dbReference>
<evidence type="ECO:0000259" key="2">
    <source>
        <dbReference type="Pfam" id="PF00248"/>
    </source>
</evidence>
<sequence length="374" mass="41819">MTEQSGRGGILQGALSMGLSTTSGFHSDKPNPVPEDHDDSEYILPQSFVPKGADRFKIRAKGGDLEASYLSIGAWPWGDKATWNWKAEEREGLTEAWKILVDNGINYIDTAQAYGSGESERICGELVKDMPRDSYIMQTKWWVVPDNITNITSPSHAPIKFLRQSLERLKLDYVDVYMVHGHIHASSIKQVAKGMAECVEQGLTKAVAVGNYGVEDMLKMKEELAQYGIPLALNQCEYHIIRRLPELEGMLKACRENDIVFQSYSSLAQGRLSGKYHEGNEPSSKHRFSSYPMKELEPTLQVLRKIAEKRGVTVAAVTLNYNIGKGVIPVVGVRNPDQANSNCQALGWRLTNEEYKEIDKVSILGKQTKLWQQG</sequence>
<dbReference type="EMBL" id="ML996088">
    <property type="protein sequence ID" value="KAF2151490.1"/>
    <property type="molecule type" value="Genomic_DNA"/>
</dbReference>
<dbReference type="Gene3D" id="3.20.20.100">
    <property type="entry name" value="NADP-dependent oxidoreductase domain"/>
    <property type="match status" value="1"/>
</dbReference>
<protein>
    <submittedName>
        <fullName evidence="3">Aldo/keto reductase</fullName>
    </submittedName>
</protein>
<dbReference type="SUPFAM" id="SSF51430">
    <property type="entry name" value="NAD(P)-linked oxidoreductase"/>
    <property type="match status" value="1"/>
</dbReference>
<dbReference type="PANTHER" id="PTHR43364:SF4">
    <property type="entry name" value="NAD(P)-LINKED OXIDOREDUCTASE SUPERFAMILY PROTEIN"/>
    <property type="match status" value="1"/>
</dbReference>
<dbReference type="InterPro" id="IPR036812">
    <property type="entry name" value="NAD(P)_OxRdtase_dom_sf"/>
</dbReference>
<dbReference type="InterPro" id="IPR020471">
    <property type="entry name" value="AKR"/>
</dbReference>
<dbReference type="Pfam" id="PF00248">
    <property type="entry name" value="Aldo_ket_red"/>
    <property type="match status" value="1"/>
</dbReference>
<gene>
    <name evidence="3" type="ORF">K461DRAFT_280283</name>
</gene>
<evidence type="ECO:0000313" key="4">
    <source>
        <dbReference type="Proteomes" id="UP000799439"/>
    </source>
</evidence>
<reference evidence="3" key="1">
    <citation type="journal article" date="2020" name="Stud. Mycol.">
        <title>101 Dothideomycetes genomes: a test case for predicting lifestyles and emergence of pathogens.</title>
        <authorList>
            <person name="Haridas S."/>
            <person name="Albert R."/>
            <person name="Binder M."/>
            <person name="Bloem J."/>
            <person name="Labutti K."/>
            <person name="Salamov A."/>
            <person name="Andreopoulos B."/>
            <person name="Baker S."/>
            <person name="Barry K."/>
            <person name="Bills G."/>
            <person name="Bluhm B."/>
            <person name="Cannon C."/>
            <person name="Castanera R."/>
            <person name="Culley D."/>
            <person name="Daum C."/>
            <person name="Ezra D."/>
            <person name="Gonzalez J."/>
            <person name="Henrissat B."/>
            <person name="Kuo A."/>
            <person name="Liang C."/>
            <person name="Lipzen A."/>
            <person name="Lutzoni F."/>
            <person name="Magnuson J."/>
            <person name="Mondo S."/>
            <person name="Nolan M."/>
            <person name="Ohm R."/>
            <person name="Pangilinan J."/>
            <person name="Park H.-J."/>
            <person name="Ramirez L."/>
            <person name="Alfaro M."/>
            <person name="Sun H."/>
            <person name="Tritt A."/>
            <person name="Yoshinaga Y."/>
            <person name="Zwiers L.-H."/>
            <person name="Turgeon B."/>
            <person name="Goodwin S."/>
            <person name="Spatafora J."/>
            <person name="Crous P."/>
            <person name="Grigoriev I."/>
        </authorList>
    </citation>
    <scope>NUCLEOTIDE SEQUENCE</scope>
    <source>
        <strain evidence="3">CBS 260.36</strain>
    </source>
</reference>
<dbReference type="InterPro" id="IPR023210">
    <property type="entry name" value="NADP_OxRdtase_dom"/>
</dbReference>
<dbReference type="InterPro" id="IPR050523">
    <property type="entry name" value="AKR_Detox_Biosynth"/>
</dbReference>
<organism evidence="3 4">
    <name type="scientific">Myriangium duriaei CBS 260.36</name>
    <dbReference type="NCBI Taxonomy" id="1168546"/>
    <lineage>
        <taxon>Eukaryota</taxon>
        <taxon>Fungi</taxon>
        <taxon>Dikarya</taxon>
        <taxon>Ascomycota</taxon>
        <taxon>Pezizomycotina</taxon>
        <taxon>Dothideomycetes</taxon>
        <taxon>Dothideomycetidae</taxon>
        <taxon>Myriangiales</taxon>
        <taxon>Myriangiaceae</taxon>
        <taxon>Myriangium</taxon>
    </lineage>
</organism>
<dbReference type="CDD" id="cd19093">
    <property type="entry name" value="AKR_AtPLR-like"/>
    <property type="match status" value="1"/>
</dbReference>
<keyword evidence="1" id="KW-0560">Oxidoreductase</keyword>
<dbReference type="OrthoDB" id="1659429at2759"/>
<evidence type="ECO:0000313" key="3">
    <source>
        <dbReference type="EMBL" id="KAF2151490.1"/>
    </source>
</evidence>
<dbReference type="PANTHER" id="PTHR43364">
    <property type="entry name" value="NADH-SPECIFIC METHYLGLYOXAL REDUCTASE-RELATED"/>
    <property type="match status" value="1"/>
</dbReference>
<dbReference type="AlphaFoldDB" id="A0A9P4IZS5"/>
<evidence type="ECO:0000256" key="1">
    <source>
        <dbReference type="ARBA" id="ARBA00023002"/>
    </source>
</evidence>
<proteinExistence type="predicted"/>
<dbReference type="Proteomes" id="UP000799439">
    <property type="component" value="Unassembled WGS sequence"/>
</dbReference>
<dbReference type="GO" id="GO:0016491">
    <property type="term" value="F:oxidoreductase activity"/>
    <property type="evidence" value="ECO:0007669"/>
    <property type="project" value="UniProtKB-KW"/>
</dbReference>
<accession>A0A9P4IZS5</accession>
<comment type="caution">
    <text evidence="3">The sequence shown here is derived from an EMBL/GenBank/DDBJ whole genome shotgun (WGS) entry which is preliminary data.</text>
</comment>
<feature type="domain" description="NADP-dependent oxidoreductase" evidence="2">
    <location>
        <begin position="70"/>
        <end position="362"/>
    </location>
</feature>
<keyword evidence="4" id="KW-1185">Reference proteome</keyword>
<name>A0A9P4IZS5_9PEZI</name>